<gene>
    <name evidence="9" type="ORF">QTO34_000863</name>
</gene>
<protein>
    <recommendedName>
        <fullName evidence="2">Inactive peptidyl-prolyl cis-trans isomerase FKBP6</fullName>
    </recommendedName>
    <alternativeName>
        <fullName evidence="5">36 kDa FK506-binding protein</fullName>
    </alternativeName>
    <alternativeName>
        <fullName evidence="6">FK506-binding protein 6</fullName>
    </alternativeName>
    <alternativeName>
        <fullName evidence="7">Immunophilin FKBP36</fullName>
    </alternativeName>
</protein>
<comment type="caution">
    <text evidence="9">The sequence shown here is derived from an EMBL/GenBank/DDBJ whole genome shotgun (WGS) entry which is preliminary data.</text>
</comment>
<dbReference type="GO" id="GO:0007283">
    <property type="term" value="P:spermatogenesis"/>
    <property type="evidence" value="ECO:0007669"/>
    <property type="project" value="TreeGrafter"/>
</dbReference>
<evidence type="ECO:0000313" key="10">
    <source>
        <dbReference type="Proteomes" id="UP001177744"/>
    </source>
</evidence>
<name>A0AA40ICD6_CNENI</name>
<accession>A0AA40ICD6</accession>
<keyword evidence="4" id="KW-0802">TPR repeat</keyword>
<evidence type="ECO:0000256" key="5">
    <source>
        <dbReference type="ARBA" id="ARBA00032002"/>
    </source>
</evidence>
<proteinExistence type="inferred from homology"/>
<evidence type="ECO:0000256" key="2">
    <source>
        <dbReference type="ARBA" id="ARBA00018844"/>
    </source>
</evidence>
<keyword evidence="10" id="KW-1185">Reference proteome</keyword>
<dbReference type="Proteomes" id="UP001177744">
    <property type="component" value="Unassembled WGS sequence"/>
</dbReference>
<dbReference type="PANTHER" id="PTHR46674">
    <property type="entry name" value="INACTIVE PEPTIDYL-PROLYL CIS-TRANS ISOMERASE FKBP6"/>
    <property type="match status" value="1"/>
</dbReference>
<evidence type="ECO:0000313" key="9">
    <source>
        <dbReference type="EMBL" id="KAK1347003.1"/>
    </source>
</evidence>
<dbReference type="Gene3D" id="3.10.50.40">
    <property type="match status" value="1"/>
</dbReference>
<comment type="similarity">
    <text evidence="1">Belongs to the FKBP6 family.</text>
</comment>
<dbReference type="GO" id="GO:0034587">
    <property type="term" value="P:piRNA processing"/>
    <property type="evidence" value="ECO:0007669"/>
    <property type="project" value="TreeGrafter"/>
</dbReference>
<keyword evidence="3" id="KW-0677">Repeat</keyword>
<dbReference type="InterPro" id="IPR001179">
    <property type="entry name" value="PPIase_FKBP_dom"/>
</dbReference>
<dbReference type="InterPro" id="IPR042282">
    <property type="entry name" value="FKBP6/shu"/>
</dbReference>
<dbReference type="Pfam" id="PF00254">
    <property type="entry name" value="FKBP_C"/>
    <property type="match status" value="1"/>
</dbReference>
<feature type="domain" description="PPIase FKBP-type" evidence="8">
    <location>
        <begin position="43"/>
        <end position="95"/>
    </location>
</feature>
<evidence type="ECO:0000256" key="4">
    <source>
        <dbReference type="ARBA" id="ARBA00022803"/>
    </source>
</evidence>
<reference evidence="9" key="1">
    <citation type="submission" date="2023-06" db="EMBL/GenBank/DDBJ databases">
        <title>Reference genome for the Northern bat (Eptesicus nilssonii), a most northern bat species.</title>
        <authorList>
            <person name="Laine V.N."/>
            <person name="Pulliainen A.T."/>
            <person name="Lilley T.M."/>
        </authorList>
    </citation>
    <scope>NUCLEOTIDE SEQUENCE</scope>
    <source>
        <strain evidence="9">BLF_Eptnil</strain>
        <tissue evidence="9">Kidney</tissue>
    </source>
</reference>
<dbReference type="AlphaFoldDB" id="A0AA40ICD6"/>
<evidence type="ECO:0000256" key="7">
    <source>
        <dbReference type="ARBA" id="ARBA00033324"/>
    </source>
</evidence>
<evidence type="ECO:0000256" key="1">
    <source>
        <dbReference type="ARBA" id="ARBA00009648"/>
    </source>
</evidence>
<dbReference type="PANTHER" id="PTHR46674:SF1">
    <property type="entry name" value="INACTIVE PEPTIDYL-PROLYL CIS-TRANS ISOMERASE FKBP6"/>
    <property type="match status" value="1"/>
</dbReference>
<dbReference type="EMBL" id="JAULJE010000001">
    <property type="protein sequence ID" value="KAK1347003.1"/>
    <property type="molecule type" value="Genomic_DNA"/>
</dbReference>
<dbReference type="GO" id="GO:0005737">
    <property type="term" value="C:cytoplasm"/>
    <property type="evidence" value="ECO:0007669"/>
    <property type="project" value="TreeGrafter"/>
</dbReference>
<dbReference type="InterPro" id="IPR046357">
    <property type="entry name" value="PPIase_dom_sf"/>
</dbReference>
<dbReference type="GO" id="GO:0003755">
    <property type="term" value="F:peptidyl-prolyl cis-trans isomerase activity"/>
    <property type="evidence" value="ECO:0007669"/>
    <property type="project" value="InterPro"/>
</dbReference>
<dbReference type="GO" id="GO:0051879">
    <property type="term" value="F:Hsp90 protein binding"/>
    <property type="evidence" value="ECO:0007669"/>
    <property type="project" value="TreeGrafter"/>
</dbReference>
<evidence type="ECO:0000256" key="6">
    <source>
        <dbReference type="ARBA" id="ARBA00032640"/>
    </source>
</evidence>
<sequence length="133" mass="15209">MGTRDPGFPCSPGFVQKVIPKDVTAVDVGHFQGPGHAERHHLRGKTPWLMKLGEDITLCVMELGLLSMRRGELARFLFKPTYAYETLGNLPLIPKTPWSDSRLSYLTSWIVLNQTSFVPCQLRNKIKFYFRRS</sequence>
<dbReference type="SUPFAM" id="SSF54534">
    <property type="entry name" value="FKBP-like"/>
    <property type="match status" value="1"/>
</dbReference>
<organism evidence="9 10">
    <name type="scientific">Cnephaeus nilssonii</name>
    <name type="common">Northern bat</name>
    <name type="synonym">Eptesicus nilssonii</name>
    <dbReference type="NCBI Taxonomy" id="3371016"/>
    <lineage>
        <taxon>Eukaryota</taxon>
        <taxon>Metazoa</taxon>
        <taxon>Chordata</taxon>
        <taxon>Craniata</taxon>
        <taxon>Vertebrata</taxon>
        <taxon>Euteleostomi</taxon>
        <taxon>Mammalia</taxon>
        <taxon>Eutheria</taxon>
        <taxon>Laurasiatheria</taxon>
        <taxon>Chiroptera</taxon>
        <taxon>Yangochiroptera</taxon>
        <taxon>Vespertilionidae</taxon>
        <taxon>Cnephaeus</taxon>
    </lineage>
</organism>
<evidence type="ECO:0000256" key="3">
    <source>
        <dbReference type="ARBA" id="ARBA00022737"/>
    </source>
</evidence>
<evidence type="ECO:0000259" key="8">
    <source>
        <dbReference type="Pfam" id="PF00254"/>
    </source>
</evidence>